<proteinExistence type="predicted"/>
<evidence type="ECO:0000313" key="2">
    <source>
        <dbReference type="Proteomes" id="UP000887578"/>
    </source>
</evidence>
<dbReference type="WBParaSite" id="PDA_v2.g17253.t1">
    <property type="protein sequence ID" value="PDA_v2.g17253.t1"/>
    <property type="gene ID" value="PDA_v2.g17253"/>
</dbReference>
<evidence type="ECO:0000259" key="1">
    <source>
        <dbReference type="Pfam" id="PF02174"/>
    </source>
</evidence>
<accession>A0A914PG57</accession>
<dbReference type="AlphaFoldDB" id="A0A914PG57"/>
<sequence length="94" mass="10678">MGVHPSSDPDQPFDKEAYTELPINVISNYGKQERYFFIRVGRCSEIGQGELWMATEGGASATQLHDKISKINQRDAEKRRQQGIVLSVLVVFFF</sequence>
<evidence type="ECO:0000313" key="3">
    <source>
        <dbReference type="WBParaSite" id="PDA_v2.g17253.t1"/>
    </source>
</evidence>
<dbReference type="SUPFAM" id="SSF50729">
    <property type="entry name" value="PH domain-like"/>
    <property type="match status" value="1"/>
</dbReference>
<keyword evidence="2" id="KW-1185">Reference proteome</keyword>
<protein>
    <submittedName>
        <fullName evidence="3">IRS-type PTB domain-containing protein</fullName>
    </submittedName>
</protein>
<feature type="domain" description="IRS-type PTB" evidence="1">
    <location>
        <begin position="15"/>
        <end position="68"/>
    </location>
</feature>
<dbReference type="Pfam" id="PF02174">
    <property type="entry name" value="IRS"/>
    <property type="match status" value="1"/>
</dbReference>
<name>A0A914PG57_9BILA</name>
<dbReference type="InterPro" id="IPR011993">
    <property type="entry name" value="PH-like_dom_sf"/>
</dbReference>
<dbReference type="InterPro" id="IPR002404">
    <property type="entry name" value="IRS_PTB"/>
</dbReference>
<dbReference type="Proteomes" id="UP000887578">
    <property type="component" value="Unplaced"/>
</dbReference>
<dbReference type="Gene3D" id="2.30.29.30">
    <property type="entry name" value="Pleckstrin-homology domain (PH domain)/Phosphotyrosine-binding domain (PTB)"/>
    <property type="match status" value="1"/>
</dbReference>
<reference evidence="3" key="1">
    <citation type="submission" date="2022-11" db="UniProtKB">
        <authorList>
            <consortium name="WormBaseParasite"/>
        </authorList>
    </citation>
    <scope>IDENTIFICATION</scope>
</reference>
<organism evidence="2 3">
    <name type="scientific">Panagrolaimus davidi</name>
    <dbReference type="NCBI Taxonomy" id="227884"/>
    <lineage>
        <taxon>Eukaryota</taxon>
        <taxon>Metazoa</taxon>
        <taxon>Ecdysozoa</taxon>
        <taxon>Nematoda</taxon>
        <taxon>Chromadorea</taxon>
        <taxon>Rhabditida</taxon>
        <taxon>Tylenchina</taxon>
        <taxon>Panagrolaimomorpha</taxon>
        <taxon>Panagrolaimoidea</taxon>
        <taxon>Panagrolaimidae</taxon>
        <taxon>Panagrolaimus</taxon>
    </lineage>
</organism>